<dbReference type="eggNOG" id="COG0526">
    <property type="taxonomic scope" value="Bacteria"/>
</dbReference>
<dbReference type="EC" id="1.8.1.9" evidence="2"/>
<evidence type="ECO:0000259" key="1">
    <source>
        <dbReference type="PROSITE" id="PS51352"/>
    </source>
</evidence>
<dbReference type="Gene3D" id="3.40.30.10">
    <property type="entry name" value="Glutaredoxin"/>
    <property type="match status" value="1"/>
</dbReference>
<dbReference type="HOGENOM" id="CLU_090389_12_0_4"/>
<dbReference type="AlphaFoldDB" id="A1K8X0"/>
<dbReference type="KEGG" id="azo:azo2658"/>
<dbReference type="STRING" id="62928.azo2658"/>
<dbReference type="InterPro" id="IPR013766">
    <property type="entry name" value="Thioredoxin_domain"/>
</dbReference>
<dbReference type="PROSITE" id="PS51352">
    <property type="entry name" value="THIOREDOXIN_2"/>
    <property type="match status" value="1"/>
</dbReference>
<accession>A1K8X0</accession>
<feature type="domain" description="Thioredoxin" evidence="1">
    <location>
        <begin position="3"/>
        <end position="109"/>
    </location>
</feature>
<organism evidence="2 3">
    <name type="scientific">Azoarcus sp. (strain BH72)</name>
    <dbReference type="NCBI Taxonomy" id="418699"/>
    <lineage>
        <taxon>Bacteria</taxon>
        <taxon>Pseudomonadati</taxon>
        <taxon>Pseudomonadota</taxon>
        <taxon>Betaproteobacteria</taxon>
        <taxon>Rhodocyclales</taxon>
        <taxon>Zoogloeaceae</taxon>
        <taxon>Azoarcus</taxon>
    </lineage>
</organism>
<dbReference type="InterPro" id="IPR036249">
    <property type="entry name" value="Thioredoxin-like_sf"/>
</dbReference>
<sequence>MQTRYSETAPDRAELDALGGPVLVEFGTNWCGFCRAAQAPLAQAYADHPEVRHVKVEDGPGRRLGRSFGVKLWPTLVFMRDGKELARVVRPVDAGEIADGFARIDPPAA</sequence>
<dbReference type="CDD" id="cd02947">
    <property type="entry name" value="TRX_family"/>
    <property type="match status" value="1"/>
</dbReference>
<dbReference type="Proteomes" id="UP000002588">
    <property type="component" value="Chromosome"/>
</dbReference>
<protein>
    <submittedName>
        <fullName evidence="2">Thioredoxin-disulfide reductase</fullName>
        <ecNumber evidence="2">1.8.1.9</ecNumber>
    </submittedName>
</protein>
<reference evidence="2 3" key="1">
    <citation type="journal article" date="2006" name="Nat. Biotechnol.">
        <title>Complete genome of the mutualistic, N2-fixing grass endophyte Azoarcus sp. strain BH72.</title>
        <authorList>
            <person name="Krause A."/>
            <person name="Ramakumar A."/>
            <person name="Bartels D."/>
            <person name="Battistoni F."/>
            <person name="Bekel T."/>
            <person name="Boch J."/>
            <person name="Boehm M."/>
            <person name="Friedrich F."/>
            <person name="Hurek T."/>
            <person name="Krause L."/>
            <person name="Linke B."/>
            <person name="McHardy A.C."/>
            <person name="Sarkar A."/>
            <person name="Schneiker S."/>
            <person name="Syed A.A."/>
            <person name="Thauer R."/>
            <person name="Vorhoelter F.-J."/>
            <person name="Weidner S."/>
            <person name="Puehler A."/>
            <person name="Reinhold-Hurek B."/>
            <person name="Kaiser O."/>
            <person name="Goesmann A."/>
        </authorList>
    </citation>
    <scope>NUCLEOTIDE SEQUENCE [LARGE SCALE GENOMIC DNA]</scope>
    <source>
        <strain evidence="2 3">BH72</strain>
    </source>
</reference>
<dbReference type="SUPFAM" id="SSF52833">
    <property type="entry name" value="Thioredoxin-like"/>
    <property type="match status" value="1"/>
</dbReference>
<dbReference type="GO" id="GO:0004791">
    <property type="term" value="F:thioredoxin-disulfide reductase (NADPH) activity"/>
    <property type="evidence" value="ECO:0007669"/>
    <property type="project" value="UniProtKB-EC"/>
</dbReference>
<dbReference type="RefSeq" id="WP_011766385.1">
    <property type="nucleotide sequence ID" value="NC_008702.1"/>
</dbReference>
<evidence type="ECO:0000313" key="2">
    <source>
        <dbReference type="EMBL" id="CAL95275.1"/>
    </source>
</evidence>
<evidence type="ECO:0000313" key="3">
    <source>
        <dbReference type="Proteomes" id="UP000002588"/>
    </source>
</evidence>
<dbReference type="EMBL" id="AM406670">
    <property type="protein sequence ID" value="CAL95275.1"/>
    <property type="molecule type" value="Genomic_DNA"/>
</dbReference>
<gene>
    <name evidence="2" type="primary">trxA2</name>
    <name evidence="2" type="ordered locus">azo2658</name>
</gene>
<keyword evidence="2" id="KW-0560">Oxidoreductase</keyword>
<proteinExistence type="predicted"/>
<name>A1K8X0_AZOSB</name>
<dbReference type="Pfam" id="PF00085">
    <property type="entry name" value="Thioredoxin"/>
    <property type="match status" value="1"/>
</dbReference>
<keyword evidence="3" id="KW-1185">Reference proteome</keyword>